<dbReference type="PANTHER" id="PTHR43025">
    <property type="entry name" value="MONOGALACTOSYLDIACYLGLYCEROL SYNTHASE"/>
    <property type="match status" value="1"/>
</dbReference>
<dbReference type="InterPro" id="IPR001296">
    <property type="entry name" value="Glyco_trans_1"/>
</dbReference>
<dbReference type="InterPro" id="IPR050519">
    <property type="entry name" value="Glycosyltransf_28_UgtP"/>
</dbReference>
<name>A0A233S1C0_STRDA</name>
<comment type="similarity">
    <text evidence="1">Belongs to the glycosyltransferase 28 family.</text>
</comment>
<dbReference type="Proteomes" id="UP000215483">
    <property type="component" value="Unassembled WGS sequence"/>
</dbReference>
<comment type="caution">
    <text evidence="7">The sequence shown here is derived from an EMBL/GenBank/DDBJ whole genome shotgun (WGS) entry which is preliminary data.</text>
</comment>
<evidence type="ECO:0000256" key="3">
    <source>
        <dbReference type="ARBA" id="ARBA00022679"/>
    </source>
</evidence>
<proteinExistence type="inferred from homology"/>
<keyword evidence="4" id="KW-0472">Membrane</keyword>
<dbReference type="EMBL" id="MCGQ01000046">
    <property type="protein sequence ID" value="OXY89379.1"/>
    <property type="molecule type" value="Genomic_DNA"/>
</dbReference>
<sequence length="434" mass="45374">MPESAPSPSAAPPQGGAGRIAIISAGVGAGHDGAAAGLAERLAEHAYLVDRHDFLELLPTGTGRLLRGTYHRMLTWMPDGYQRLYAATDRAARPGAVWRALFRAAERRTLRALAPDIRAVVSTYPGASQVLGALRRRGKLTVPAFTYLTDFSVHTLWVAPGIDAHLAVHPVPAAQAHVQGAAAVTVVGPVTDARFTPATDGQRIAARERFALPADAPLALLVAGSWGVGPVRRVAAEIRETGVAVPVVVCGRNKSLVEKLRGDGIQHTFGWVDDMPGLMHACDVLVQNAGGLTSLEAFAAGLPVASYRCIPGHGQTNADALDEAGLAAWIRDPADLGPVLAELLRGPRGRAQRAVGLDLHRLAPGPVTSIAAKTPAPDVKPAVRRFAGRRRIALTAVAVATTACLGVAAPLACAYNETPARFTAVAHYLDGDGR</sequence>
<keyword evidence="8" id="KW-1185">Reference proteome</keyword>
<evidence type="ECO:0000256" key="1">
    <source>
        <dbReference type="ARBA" id="ARBA00006962"/>
    </source>
</evidence>
<keyword evidence="3" id="KW-0808">Transferase</keyword>
<organism evidence="7 8">
    <name type="scientific">Streptomyces diastatochromogenes</name>
    <dbReference type="NCBI Taxonomy" id="42236"/>
    <lineage>
        <taxon>Bacteria</taxon>
        <taxon>Bacillati</taxon>
        <taxon>Actinomycetota</taxon>
        <taxon>Actinomycetes</taxon>
        <taxon>Kitasatosporales</taxon>
        <taxon>Streptomycetaceae</taxon>
        <taxon>Streptomyces</taxon>
    </lineage>
</organism>
<dbReference type="GO" id="GO:0016758">
    <property type="term" value="F:hexosyltransferase activity"/>
    <property type="evidence" value="ECO:0007669"/>
    <property type="project" value="InterPro"/>
</dbReference>
<dbReference type="GO" id="GO:0016020">
    <property type="term" value="C:membrane"/>
    <property type="evidence" value="ECO:0007669"/>
    <property type="project" value="GOC"/>
</dbReference>
<dbReference type="Pfam" id="PF06925">
    <property type="entry name" value="MGDG_synth"/>
    <property type="match status" value="1"/>
</dbReference>
<gene>
    <name evidence="7" type="ORF">BEK98_38465</name>
</gene>
<dbReference type="GO" id="GO:0009247">
    <property type="term" value="P:glycolipid biosynthetic process"/>
    <property type="evidence" value="ECO:0007669"/>
    <property type="project" value="InterPro"/>
</dbReference>
<protein>
    <submittedName>
        <fullName evidence="7">Galactosyldiacylglycerol synthase</fullName>
    </submittedName>
</protein>
<accession>A0A233S1C0</accession>
<dbReference type="AlphaFoldDB" id="A0A233S1C0"/>
<dbReference type="Pfam" id="PF00534">
    <property type="entry name" value="Glycos_transf_1"/>
    <property type="match status" value="1"/>
</dbReference>
<feature type="domain" description="Diacylglycerol glucosyltransferase N-terminal" evidence="6">
    <location>
        <begin position="31"/>
        <end position="177"/>
    </location>
</feature>
<reference evidence="7 8" key="1">
    <citation type="submission" date="2016-07" db="EMBL/GenBank/DDBJ databases">
        <title>Draft genome of Streptomyces diastatochromogenes.</title>
        <authorList>
            <person name="Podduturi R."/>
            <person name="Lukassen M.B."/>
            <person name="Clausen N."/>
            <person name="Nielsen J.L."/>
            <person name="Jorgensen N.O."/>
        </authorList>
    </citation>
    <scope>NUCLEOTIDE SEQUENCE [LARGE SCALE GENOMIC DNA]</scope>
    <source>
        <strain evidence="7 8">DSM 40608</strain>
    </source>
</reference>
<evidence type="ECO:0000259" key="6">
    <source>
        <dbReference type="Pfam" id="PF06925"/>
    </source>
</evidence>
<feature type="transmembrane region" description="Helical" evidence="4">
    <location>
        <begin position="392"/>
        <end position="412"/>
    </location>
</feature>
<keyword evidence="4" id="KW-1133">Transmembrane helix</keyword>
<feature type="domain" description="Glycosyl transferase family 1" evidence="5">
    <location>
        <begin position="234"/>
        <end position="347"/>
    </location>
</feature>
<evidence type="ECO:0000313" key="8">
    <source>
        <dbReference type="Proteomes" id="UP000215483"/>
    </source>
</evidence>
<evidence type="ECO:0000256" key="4">
    <source>
        <dbReference type="SAM" id="Phobius"/>
    </source>
</evidence>
<dbReference type="SUPFAM" id="SSF53756">
    <property type="entry name" value="UDP-Glycosyltransferase/glycogen phosphorylase"/>
    <property type="match status" value="1"/>
</dbReference>
<evidence type="ECO:0000259" key="5">
    <source>
        <dbReference type="Pfam" id="PF00534"/>
    </source>
</evidence>
<dbReference type="InterPro" id="IPR009695">
    <property type="entry name" value="Diacylglyc_glucosyltr_N"/>
</dbReference>
<evidence type="ECO:0000313" key="7">
    <source>
        <dbReference type="EMBL" id="OXY89379.1"/>
    </source>
</evidence>
<keyword evidence="4" id="KW-0812">Transmembrane</keyword>
<keyword evidence="2" id="KW-0328">Glycosyltransferase</keyword>
<dbReference type="PANTHER" id="PTHR43025:SF3">
    <property type="entry name" value="MONOGALACTOSYLDIACYLGLYCEROL SYNTHASE 1, CHLOROPLASTIC"/>
    <property type="match status" value="1"/>
</dbReference>
<evidence type="ECO:0000256" key="2">
    <source>
        <dbReference type="ARBA" id="ARBA00022676"/>
    </source>
</evidence>
<dbReference type="Gene3D" id="3.40.50.2000">
    <property type="entry name" value="Glycogen Phosphorylase B"/>
    <property type="match status" value="1"/>
</dbReference>